<evidence type="ECO:0000313" key="1">
    <source>
        <dbReference type="EMBL" id="KAF6102634.1"/>
    </source>
</evidence>
<dbReference type="AlphaFoldDB" id="A0A834E3P5"/>
<accession>A0A834E3P5</accession>
<name>A0A834E3P5_9CHIR</name>
<evidence type="ECO:0000313" key="2">
    <source>
        <dbReference type="Proteomes" id="UP000664940"/>
    </source>
</evidence>
<dbReference type="EMBL" id="JABVXQ010000006">
    <property type="protein sequence ID" value="KAF6102634.1"/>
    <property type="molecule type" value="Genomic_DNA"/>
</dbReference>
<comment type="caution">
    <text evidence="1">The sequence shown here is derived from an EMBL/GenBank/DDBJ whole genome shotgun (WGS) entry which is preliminary data.</text>
</comment>
<proteinExistence type="predicted"/>
<sequence length="56" mass="6493">MTHSVETLCSVELKIQVFGNSKSCLNIFIPLWLYLQRLSFRGIIFSIQGTHCRILH</sequence>
<reference evidence="1 2" key="1">
    <citation type="journal article" date="2020" name="Nature">
        <title>Six reference-quality genomes reveal evolution of bat adaptations.</title>
        <authorList>
            <person name="Jebb D."/>
            <person name="Huang Z."/>
            <person name="Pippel M."/>
            <person name="Hughes G.M."/>
            <person name="Lavrichenko K."/>
            <person name="Devanna P."/>
            <person name="Winkler S."/>
            <person name="Jermiin L.S."/>
            <person name="Skirmuntt E.C."/>
            <person name="Katzourakis A."/>
            <person name="Burkitt-Gray L."/>
            <person name="Ray D.A."/>
            <person name="Sullivan K.A.M."/>
            <person name="Roscito J.G."/>
            <person name="Kirilenko B.M."/>
            <person name="Davalos L.M."/>
            <person name="Corthals A.P."/>
            <person name="Power M.L."/>
            <person name="Jones G."/>
            <person name="Ransome R.D."/>
            <person name="Dechmann D.K.N."/>
            <person name="Locatelli A.G."/>
            <person name="Puechmaille S.J."/>
            <person name="Fedrigo O."/>
            <person name="Jarvis E.D."/>
            <person name="Hiller M."/>
            <person name="Vernes S.C."/>
            <person name="Myers E.W."/>
            <person name="Teeling E.C."/>
        </authorList>
    </citation>
    <scope>NUCLEOTIDE SEQUENCE [LARGE SCALE GENOMIC DNA]</scope>
    <source>
        <strain evidence="1">Bat1K_MPI-CBG_1</strain>
    </source>
</reference>
<dbReference type="Proteomes" id="UP000664940">
    <property type="component" value="Unassembled WGS sequence"/>
</dbReference>
<protein>
    <submittedName>
        <fullName evidence="1">CCAAT enhancer binding protein zeta</fullName>
    </submittedName>
</protein>
<gene>
    <name evidence="1" type="ORF">HJG60_002597</name>
</gene>
<organism evidence="1 2">
    <name type="scientific">Phyllostomus discolor</name>
    <name type="common">pale spear-nosed bat</name>
    <dbReference type="NCBI Taxonomy" id="89673"/>
    <lineage>
        <taxon>Eukaryota</taxon>
        <taxon>Metazoa</taxon>
        <taxon>Chordata</taxon>
        <taxon>Craniata</taxon>
        <taxon>Vertebrata</taxon>
        <taxon>Euteleostomi</taxon>
        <taxon>Mammalia</taxon>
        <taxon>Eutheria</taxon>
        <taxon>Laurasiatheria</taxon>
        <taxon>Chiroptera</taxon>
        <taxon>Yangochiroptera</taxon>
        <taxon>Phyllostomidae</taxon>
        <taxon>Phyllostominae</taxon>
        <taxon>Phyllostomus</taxon>
    </lineage>
</organism>